<dbReference type="InterPro" id="IPR037066">
    <property type="entry name" value="Plug_dom_sf"/>
</dbReference>
<dbReference type="Pfam" id="PF13715">
    <property type="entry name" value="CarbopepD_reg_2"/>
    <property type="match status" value="1"/>
</dbReference>
<keyword evidence="14" id="KW-1185">Reference proteome</keyword>
<evidence type="ECO:0000256" key="1">
    <source>
        <dbReference type="ARBA" id="ARBA00004571"/>
    </source>
</evidence>
<evidence type="ECO:0000256" key="3">
    <source>
        <dbReference type="ARBA" id="ARBA00022452"/>
    </source>
</evidence>
<dbReference type="EMBL" id="JAYFUL010000035">
    <property type="protein sequence ID" value="MEA5259699.1"/>
    <property type="molecule type" value="Genomic_DNA"/>
</dbReference>
<evidence type="ECO:0000256" key="10">
    <source>
        <dbReference type="SAM" id="Phobius"/>
    </source>
</evidence>
<dbReference type="SUPFAM" id="SSF49464">
    <property type="entry name" value="Carboxypeptidase regulatory domain-like"/>
    <property type="match status" value="1"/>
</dbReference>
<dbReference type="Proteomes" id="UP001304671">
    <property type="component" value="Unassembled WGS sequence"/>
</dbReference>
<dbReference type="Gene3D" id="2.170.130.10">
    <property type="entry name" value="TonB-dependent receptor, plug domain"/>
    <property type="match status" value="1"/>
</dbReference>
<dbReference type="Gene3D" id="2.40.170.20">
    <property type="entry name" value="TonB-dependent receptor, beta-barrel domain"/>
    <property type="match status" value="1"/>
</dbReference>
<keyword evidence="6 8" id="KW-0472">Membrane</keyword>
<evidence type="ECO:0000259" key="12">
    <source>
        <dbReference type="Pfam" id="PF07715"/>
    </source>
</evidence>
<comment type="subcellular location">
    <subcellularLocation>
        <location evidence="1 8">Cell outer membrane</location>
        <topology evidence="1 8">Multi-pass membrane protein</topology>
    </subcellularLocation>
</comment>
<dbReference type="InterPro" id="IPR023996">
    <property type="entry name" value="TonB-dep_OMP_SusC/RagA"/>
</dbReference>
<keyword evidence="4 8" id="KW-0812">Transmembrane</keyword>
<dbReference type="Pfam" id="PF00593">
    <property type="entry name" value="TonB_dep_Rec_b-barrel"/>
    <property type="match status" value="1"/>
</dbReference>
<dbReference type="InterPro" id="IPR008969">
    <property type="entry name" value="CarboxyPept-like_regulatory"/>
</dbReference>
<evidence type="ECO:0000313" key="13">
    <source>
        <dbReference type="EMBL" id="MEA5259699.1"/>
    </source>
</evidence>
<protein>
    <submittedName>
        <fullName evidence="13">TonB-dependent receptor</fullName>
    </submittedName>
</protein>
<keyword evidence="13" id="KW-0675">Receptor</keyword>
<dbReference type="RefSeq" id="WP_323251551.1">
    <property type="nucleotide sequence ID" value="NZ_JAYFUL010000035.1"/>
</dbReference>
<evidence type="ECO:0000256" key="9">
    <source>
        <dbReference type="RuleBase" id="RU003357"/>
    </source>
</evidence>
<feature type="domain" description="TonB-dependent receptor plug" evidence="12">
    <location>
        <begin position="241"/>
        <end position="369"/>
    </location>
</feature>
<dbReference type="InterPro" id="IPR039426">
    <property type="entry name" value="TonB-dep_rcpt-like"/>
</dbReference>
<evidence type="ECO:0000256" key="8">
    <source>
        <dbReference type="PROSITE-ProRule" id="PRU01360"/>
    </source>
</evidence>
<keyword evidence="7 8" id="KW-0998">Cell outer membrane</keyword>
<dbReference type="Pfam" id="PF07715">
    <property type="entry name" value="Plug"/>
    <property type="match status" value="1"/>
</dbReference>
<keyword evidence="3 8" id="KW-1134">Transmembrane beta strand</keyword>
<dbReference type="PROSITE" id="PS52016">
    <property type="entry name" value="TONB_DEPENDENT_REC_3"/>
    <property type="match status" value="1"/>
</dbReference>
<reference evidence="13 14" key="1">
    <citation type="submission" date="2023-12" db="EMBL/GenBank/DDBJ databases">
        <title>Novel species of the genus Arcicella isolated from rivers.</title>
        <authorList>
            <person name="Lu H."/>
        </authorList>
    </citation>
    <scope>NUCLEOTIDE SEQUENCE [LARGE SCALE GENOMIC DNA]</scope>
    <source>
        <strain evidence="13 14">LMG 21963</strain>
    </source>
</reference>
<dbReference type="InterPro" id="IPR000531">
    <property type="entry name" value="Beta-barrel_TonB"/>
</dbReference>
<accession>A0ABU5QSP9</accession>
<dbReference type="InterPro" id="IPR036942">
    <property type="entry name" value="Beta-barrel_TonB_sf"/>
</dbReference>
<organism evidence="13 14">
    <name type="scientific">Arcicella aquatica</name>
    <dbReference type="NCBI Taxonomy" id="217141"/>
    <lineage>
        <taxon>Bacteria</taxon>
        <taxon>Pseudomonadati</taxon>
        <taxon>Bacteroidota</taxon>
        <taxon>Cytophagia</taxon>
        <taxon>Cytophagales</taxon>
        <taxon>Flectobacillaceae</taxon>
        <taxon>Arcicella</taxon>
    </lineage>
</organism>
<dbReference type="InterPro" id="IPR023997">
    <property type="entry name" value="TonB-dep_OMP_SusC/RagA_CS"/>
</dbReference>
<evidence type="ECO:0000256" key="2">
    <source>
        <dbReference type="ARBA" id="ARBA00022448"/>
    </source>
</evidence>
<evidence type="ECO:0000256" key="4">
    <source>
        <dbReference type="ARBA" id="ARBA00022692"/>
    </source>
</evidence>
<keyword evidence="5 9" id="KW-0798">TonB box</keyword>
<dbReference type="InterPro" id="IPR012910">
    <property type="entry name" value="Plug_dom"/>
</dbReference>
<feature type="transmembrane region" description="Helical" evidence="10">
    <location>
        <begin position="21"/>
        <end position="43"/>
    </location>
</feature>
<name>A0ABU5QSP9_9BACT</name>
<evidence type="ECO:0000256" key="6">
    <source>
        <dbReference type="ARBA" id="ARBA00023136"/>
    </source>
</evidence>
<proteinExistence type="inferred from homology"/>
<dbReference type="NCBIfam" id="TIGR04057">
    <property type="entry name" value="SusC_RagA_signa"/>
    <property type="match status" value="1"/>
</dbReference>
<dbReference type="NCBIfam" id="TIGR04056">
    <property type="entry name" value="OMP_RagA_SusC"/>
    <property type="match status" value="1"/>
</dbReference>
<comment type="caution">
    <text evidence="13">The sequence shown here is derived from an EMBL/GenBank/DDBJ whole genome shotgun (WGS) entry which is preliminary data.</text>
</comment>
<keyword evidence="10" id="KW-1133">Transmembrane helix</keyword>
<comment type="similarity">
    <text evidence="8 9">Belongs to the TonB-dependent receptor family.</text>
</comment>
<feature type="domain" description="TonB-dependent receptor-like beta-barrel" evidence="11">
    <location>
        <begin position="539"/>
        <end position="1078"/>
    </location>
</feature>
<gene>
    <name evidence="13" type="ORF">VB264_18020</name>
</gene>
<evidence type="ECO:0000256" key="5">
    <source>
        <dbReference type="ARBA" id="ARBA00023077"/>
    </source>
</evidence>
<dbReference type="Gene3D" id="2.60.40.1120">
    <property type="entry name" value="Carboxypeptidase-like, regulatory domain"/>
    <property type="match status" value="1"/>
</dbReference>
<evidence type="ECO:0000256" key="7">
    <source>
        <dbReference type="ARBA" id="ARBA00023237"/>
    </source>
</evidence>
<evidence type="ECO:0000313" key="14">
    <source>
        <dbReference type="Proteomes" id="UP001304671"/>
    </source>
</evidence>
<keyword evidence="2 8" id="KW-0813">Transport</keyword>
<sequence length="1124" mass="122926">MIENYRIKDLTLRIMRFTMHQAIIIMIFTGIINAHVNFAQGVLNQGVSIKIENVSLKNALSRLEKEAKVKFVYSSSQINLNQTVSVNSSKEALGNLLDGLLKPMGIKYAVKDEHLIILSRIPATSISLNALKVNNLPNTSTESEQKEDVTGIVTSAETGEPLIGVSVTAKGTPFGTITDEHGKFRILAKKGYILLFTYVGYESYTVTVGNATDLKISLKPSQKALDEVVVIGYGTSSKRINTGSVSSITSAEISKQPVANVLAALPGRIPGAQIAQNNGLPGSAIQIQIRGQGSLSSGTIPLYVIDGVPFTNFNGGSPATDNLNAFGTSGANGGVSPFSMINPADIERIDILKDADATSIYGSRGANGVVLITTKRGKAGKTKFDVNASTGFSELNRFIPMLNPEQYYNLRTQAFKNDGVTPNTNNAPDLLVWDKTKTTDWQKYFLGGTGKINDIQTTLSGGDANTRFLFNAGYRTESTIFPGDFSSKRFTSRLNLDHNSKNRKLNVAFAVSYSKDNTNLPQSDVSMVYNLPPNLPLYDANGKLFWSSNFTNPLSTLGRTYLSNTTNLIGNASVKYNVFSGFNIKSNFGYTITDLDQKNLTPASVLNPASNPTSNSVFADNKAQNYIIEPTAEYTKEIGKGKLLAVAGASWQHNTSDGYYITGSNYSSEALLNTLSAAGLITINYNNIVEYKYNALFGRVNYDWKGKYFANATFRRDGSSRFGPNNRYGNFGAFGAAWVFSEEDFAKKIPVLSFGKLRASYGTTGNDQISNYLYLPLYSTSGTYLSNPAMNPVTLPNADIQWETTKKFEVALELGFLKDKILLTADYYNNRSSNQIAYLRLPTQTGYNSILSNLPALIENRGLEFDISTTNISTGDWKWTSTFNVTLPKNKLVEFPGIENTFSSGSYIVGQPINFTKVLHYLGVDPKTGAAQYEDINKDGAITFDDRYVAKIGTPYYGGLGNSVSYKNFQLDFFFQFNHRFGQTNILNNRPGTLNNQNTTYLDVWQKEGDITNVPAATAVAGSAVYNSYNFYSSSDAFWGDASYLKLRSASIAYNVPKNIAKVLGMTNCRLYVQGQNLFTWSKNKYILDTETTVGGGPPGLGTGTIAQVLPPLRTILFGINCSF</sequence>
<evidence type="ECO:0000259" key="11">
    <source>
        <dbReference type="Pfam" id="PF00593"/>
    </source>
</evidence>
<dbReference type="SUPFAM" id="SSF56935">
    <property type="entry name" value="Porins"/>
    <property type="match status" value="1"/>
</dbReference>